<evidence type="ECO:0000313" key="2">
    <source>
        <dbReference type="EMBL" id="KIM20278.1"/>
    </source>
</evidence>
<dbReference type="EMBL" id="KN824451">
    <property type="protein sequence ID" value="KIM20278.1"/>
    <property type="molecule type" value="Genomic_DNA"/>
</dbReference>
<feature type="compositionally biased region" description="Polar residues" evidence="1">
    <location>
        <begin position="151"/>
        <end position="171"/>
    </location>
</feature>
<proteinExistence type="predicted"/>
<feature type="region of interest" description="Disordered" evidence="1">
    <location>
        <begin position="151"/>
        <end position="189"/>
    </location>
</feature>
<reference evidence="2 3" key="1">
    <citation type="submission" date="2014-04" db="EMBL/GenBank/DDBJ databases">
        <authorList>
            <consortium name="DOE Joint Genome Institute"/>
            <person name="Kuo A."/>
            <person name="Zuccaro A."/>
            <person name="Kohler A."/>
            <person name="Nagy L.G."/>
            <person name="Floudas D."/>
            <person name="Copeland A."/>
            <person name="Barry K.W."/>
            <person name="Cichocki N."/>
            <person name="Veneault-Fourrey C."/>
            <person name="LaButti K."/>
            <person name="Lindquist E.A."/>
            <person name="Lipzen A."/>
            <person name="Lundell T."/>
            <person name="Morin E."/>
            <person name="Murat C."/>
            <person name="Sun H."/>
            <person name="Tunlid A."/>
            <person name="Henrissat B."/>
            <person name="Grigoriev I.V."/>
            <person name="Hibbett D.S."/>
            <person name="Martin F."/>
            <person name="Nordberg H.P."/>
            <person name="Cantor M.N."/>
            <person name="Hua S.X."/>
        </authorList>
    </citation>
    <scope>NUCLEOTIDE SEQUENCE [LARGE SCALE GENOMIC DNA]</scope>
    <source>
        <strain evidence="2 3">MAFF 305830</strain>
    </source>
</reference>
<feature type="compositionally biased region" description="Polar residues" evidence="1">
    <location>
        <begin position="117"/>
        <end position="126"/>
    </location>
</feature>
<sequence length="397" mass="44923">MTTPYTPENASLLLSGSFNVSPSATFFQAPKEWLIPRDFKKAIFFPREDLENEILTPASRGNNPPHRRKHLEASLSCGRRRPCSPETRDEEAKSFGTAEKNGSETREDLGDLGDSQLRPTTKTRGPSVTEILEPPESRKYRYITNSATTISSRDIETQTQARNVASTSSGSGHKRSTIVSDPSHREDRANVESVFTARLDRAQKLADQHLYLLGRLEKDLANRELEAEELKERVYVLEMVYTEATRMYISLGQETNPTPEVPEEIPRTVSLRDLEIYHADEAGTVHTQSIPGSETTLEEANVELPFGFNASQITEIKALTAQKEWRKAEKLLPLEQKVPSMLDHQGGTRWHCRVKIHIEKTGNVSFGDCLEDYHSRDNLIRHIDEVHFGKERSKPTD</sequence>
<feature type="region of interest" description="Disordered" evidence="1">
    <location>
        <begin position="55"/>
        <end position="139"/>
    </location>
</feature>
<dbReference type="Proteomes" id="UP000054097">
    <property type="component" value="Unassembled WGS sequence"/>
</dbReference>
<keyword evidence="3" id="KW-1185">Reference proteome</keyword>
<reference evidence="3" key="2">
    <citation type="submission" date="2015-01" db="EMBL/GenBank/DDBJ databases">
        <title>Evolutionary Origins and Diversification of the Mycorrhizal Mutualists.</title>
        <authorList>
            <consortium name="DOE Joint Genome Institute"/>
            <consortium name="Mycorrhizal Genomics Consortium"/>
            <person name="Kohler A."/>
            <person name="Kuo A."/>
            <person name="Nagy L.G."/>
            <person name="Floudas D."/>
            <person name="Copeland A."/>
            <person name="Barry K.W."/>
            <person name="Cichocki N."/>
            <person name="Veneault-Fourrey C."/>
            <person name="LaButti K."/>
            <person name="Lindquist E.A."/>
            <person name="Lipzen A."/>
            <person name="Lundell T."/>
            <person name="Morin E."/>
            <person name="Murat C."/>
            <person name="Riley R."/>
            <person name="Ohm R."/>
            <person name="Sun H."/>
            <person name="Tunlid A."/>
            <person name="Henrissat B."/>
            <person name="Grigoriev I.V."/>
            <person name="Hibbett D.S."/>
            <person name="Martin F."/>
        </authorList>
    </citation>
    <scope>NUCLEOTIDE SEQUENCE [LARGE SCALE GENOMIC DNA]</scope>
    <source>
        <strain evidence="3">MAFF 305830</strain>
    </source>
</reference>
<dbReference type="AlphaFoldDB" id="A0A0C2W193"/>
<evidence type="ECO:0000256" key="1">
    <source>
        <dbReference type="SAM" id="MobiDB-lite"/>
    </source>
</evidence>
<protein>
    <submittedName>
        <fullName evidence="2">Uncharacterized protein</fullName>
    </submittedName>
</protein>
<gene>
    <name evidence="2" type="ORF">M408DRAFT_30489</name>
</gene>
<accession>A0A0C2W193</accession>
<name>A0A0C2W193_SERVB</name>
<organism evidence="2 3">
    <name type="scientific">Serendipita vermifera MAFF 305830</name>
    <dbReference type="NCBI Taxonomy" id="933852"/>
    <lineage>
        <taxon>Eukaryota</taxon>
        <taxon>Fungi</taxon>
        <taxon>Dikarya</taxon>
        <taxon>Basidiomycota</taxon>
        <taxon>Agaricomycotina</taxon>
        <taxon>Agaricomycetes</taxon>
        <taxon>Sebacinales</taxon>
        <taxon>Serendipitaceae</taxon>
        <taxon>Serendipita</taxon>
    </lineage>
</organism>
<dbReference type="HOGENOM" id="CLU_694767_0_0_1"/>
<evidence type="ECO:0000313" key="3">
    <source>
        <dbReference type="Proteomes" id="UP000054097"/>
    </source>
</evidence>